<accession>A0A502FVN5</accession>
<dbReference type="Gene3D" id="2.60.120.10">
    <property type="entry name" value="Jelly Rolls"/>
    <property type="match status" value="1"/>
</dbReference>
<dbReference type="Pfam" id="PF00027">
    <property type="entry name" value="cNMP_binding"/>
    <property type="match status" value="1"/>
</dbReference>
<gene>
    <name evidence="5" type="ORF">EAH89_15580</name>
</gene>
<evidence type="ECO:0000313" key="5">
    <source>
        <dbReference type="EMBL" id="TPG53697.1"/>
    </source>
</evidence>
<keyword evidence="1" id="KW-0805">Transcription regulation</keyword>
<dbReference type="InterPro" id="IPR000595">
    <property type="entry name" value="cNMP-bd_dom"/>
</dbReference>
<name>A0A502FVN5_9PROT</name>
<dbReference type="Proteomes" id="UP000317078">
    <property type="component" value="Unassembled WGS sequence"/>
</dbReference>
<dbReference type="OrthoDB" id="7584044at2"/>
<dbReference type="InterPro" id="IPR036388">
    <property type="entry name" value="WH-like_DNA-bd_sf"/>
</dbReference>
<dbReference type="GO" id="GO:0003677">
    <property type="term" value="F:DNA binding"/>
    <property type="evidence" value="ECO:0007669"/>
    <property type="project" value="UniProtKB-KW"/>
</dbReference>
<dbReference type="InterPro" id="IPR014710">
    <property type="entry name" value="RmlC-like_jellyroll"/>
</dbReference>
<evidence type="ECO:0000313" key="6">
    <source>
        <dbReference type="Proteomes" id="UP000317078"/>
    </source>
</evidence>
<dbReference type="SUPFAM" id="SSF46785">
    <property type="entry name" value="Winged helix' DNA-binding domain"/>
    <property type="match status" value="1"/>
</dbReference>
<dbReference type="InterPro" id="IPR012318">
    <property type="entry name" value="HTH_CRP"/>
</dbReference>
<dbReference type="SUPFAM" id="SSF51206">
    <property type="entry name" value="cAMP-binding domain-like"/>
    <property type="match status" value="1"/>
</dbReference>
<dbReference type="Gene3D" id="1.10.10.10">
    <property type="entry name" value="Winged helix-like DNA-binding domain superfamily/Winged helix DNA-binding domain"/>
    <property type="match status" value="1"/>
</dbReference>
<dbReference type="InterPro" id="IPR036390">
    <property type="entry name" value="WH_DNA-bd_sf"/>
</dbReference>
<dbReference type="InterPro" id="IPR018490">
    <property type="entry name" value="cNMP-bd_dom_sf"/>
</dbReference>
<keyword evidence="2" id="KW-0238">DNA-binding</keyword>
<dbReference type="Pfam" id="PF13545">
    <property type="entry name" value="HTH_Crp_2"/>
    <property type="match status" value="1"/>
</dbReference>
<dbReference type="GO" id="GO:0006355">
    <property type="term" value="P:regulation of DNA-templated transcription"/>
    <property type="evidence" value="ECO:0007669"/>
    <property type="project" value="InterPro"/>
</dbReference>
<proteinExistence type="predicted"/>
<feature type="domain" description="HTH crp-type" evidence="4">
    <location>
        <begin position="118"/>
        <end position="192"/>
    </location>
</feature>
<comment type="caution">
    <text evidence="5">The sequence shown here is derived from an EMBL/GenBank/DDBJ whole genome shotgun (WGS) entry which is preliminary data.</text>
</comment>
<protein>
    <submittedName>
        <fullName evidence="5">Crp/Fnr family transcriptional regulator</fullName>
    </submittedName>
</protein>
<evidence type="ECO:0000256" key="3">
    <source>
        <dbReference type="ARBA" id="ARBA00023163"/>
    </source>
</evidence>
<keyword evidence="3" id="KW-0804">Transcription</keyword>
<dbReference type="SMART" id="SM00419">
    <property type="entry name" value="HTH_CRP"/>
    <property type="match status" value="1"/>
</dbReference>
<keyword evidence="6" id="KW-1185">Reference proteome</keyword>
<dbReference type="AlphaFoldDB" id="A0A502FVN5"/>
<dbReference type="PROSITE" id="PS51063">
    <property type="entry name" value="HTH_CRP_2"/>
    <property type="match status" value="1"/>
</dbReference>
<dbReference type="EMBL" id="RCZP01000015">
    <property type="protein sequence ID" value="TPG53697.1"/>
    <property type="molecule type" value="Genomic_DNA"/>
</dbReference>
<sequence length="213" mass="24004">MTVRSYVRGQDIVRDGDRPSECCLILAGFAFRYKLLPDGRRQIMAFHTPGDMPDLQSLHLQVTDHGVAAMMPTQAAFISHKKMQVLTGRFPGLLHAFWRDTLIDAAIVREWLVGNGRRDAHERIAHLICEMLLRFKGVGLAPSDTFNLPATQADIADALGLSNVHVNRVLQDFRRDGLITWTNYTVSVLKWDELQVRGTFDATYLHQVHKAAA</sequence>
<dbReference type="CDD" id="cd00038">
    <property type="entry name" value="CAP_ED"/>
    <property type="match status" value="1"/>
</dbReference>
<organism evidence="5 6">
    <name type="scientific">Muricoccus nepalensis</name>
    <dbReference type="NCBI Taxonomy" id="1854500"/>
    <lineage>
        <taxon>Bacteria</taxon>
        <taxon>Pseudomonadati</taxon>
        <taxon>Pseudomonadota</taxon>
        <taxon>Alphaproteobacteria</taxon>
        <taxon>Acetobacterales</taxon>
        <taxon>Roseomonadaceae</taxon>
        <taxon>Muricoccus</taxon>
    </lineage>
</organism>
<evidence type="ECO:0000259" key="4">
    <source>
        <dbReference type="PROSITE" id="PS51063"/>
    </source>
</evidence>
<evidence type="ECO:0000256" key="1">
    <source>
        <dbReference type="ARBA" id="ARBA00023015"/>
    </source>
</evidence>
<reference evidence="5 6" key="1">
    <citation type="journal article" date="2019" name="Environ. Microbiol.">
        <title>Species interactions and distinct microbial communities in high Arctic permafrost affected cryosols are associated with the CH4 and CO2 gas fluxes.</title>
        <authorList>
            <person name="Altshuler I."/>
            <person name="Hamel J."/>
            <person name="Turney S."/>
            <person name="Magnuson E."/>
            <person name="Levesque R."/>
            <person name="Greer C."/>
            <person name="Whyte L.G."/>
        </authorList>
    </citation>
    <scope>NUCLEOTIDE SEQUENCE [LARGE SCALE GENOMIC DNA]</scope>
    <source>
        <strain evidence="5 6">S9.3B</strain>
    </source>
</reference>
<evidence type="ECO:0000256" key="2">
    <source>
        <dbReference type="ARBA" id="ARBA00023125"/>
    </source>
</evidence>